<dbReference type="GO" id="GO:0015288">
    <property type="term" value="F:porin activity"/>
    <property type="evidence" value="ECO:0007669"/>
    <property type="project" value="TreeGrafter"/>
</dbReference>
<organism evidence="8 9">
    <name type="scientific">Posidoniimonas corsicana</name>
    <dbReference type="NCBI Taxonomy" id="1938618"/>
    <lineage>
        <taxon>Bacteria</taxon>
        <taxon>Pseudomonadati</taxon>
        <taxon>Planctomycetota</taxon>
        <taxon>Planctomycetia</taxon>
        <taxon>Pirellulales</taxon>
        <taxon>Lacipirellulaceae</taxon>
        <taxon>Posidoniimonas</taxon>
    </lineage>
</organism>
<evidence type="ECO:0000256" key="6">
    <source>
        <dbReference type="SAM" id="MobiDB-lite"/>
    </source>
</evidence>
<sequence length="783" mass="85931" precursor="true">MATSRHNRRKAMCVLLAASVLASGCRSGTPFKSGGDCVATGGPGGDYYATAAADIDYPAVSQCSLESCDAGLDSLPPRTISDDQPARYRDILLEEVIQLGLANSTVLRDLGGTVVRSPVSTRTVWDPAIAETDPFTGVEAALSAFDAQLTSSLFVEKNDRALNNQFFGGGTRILTQDAAVQQTQLSKRAVTGTELSARQIVEYDANNAPGNLFDSAYTVKVEGEFRHPLMQGGGVEYNRIAGPTRTPGVYEGVLIARLKTDVQLTEFEISVRDFVSNLENAYWDLYFAYRDLDAKIAARDAALDTWRRVQALYETGRRGGEAEKEAQAREQYYRFQEEVENALTGRLFDGTRTNNGSLAGTFRGNGGVYVAERRLRRLMNLPAADGELLRPAQEPVVAEVVFDWDQVMLEAVDRRAELRRQKWSIRQRELELIASRNHLLPRLDAVGRYRWRGFGSDLLPVNDPSIGEFDNAYENLTGGDFQEWQLGVELDIPIGYRQAHSAVRNAELLLARERAILCDQQQEVVHEAASAVGDVDRALRVSQTSYNRLVASRNELDAVKAAFEADKAPLNLLLEAQRRHAESESRHHRTVTEYAVAIKNLHFVKGTLLEFDGVFLSEGGWPGKAYRDAQDLERRRGKPRPLNYASRQSPAVSRGVYDQHREGVRPAAYGAPTATAVEQPPLTAAPEPAPATPPAQPPTTPQTSPSTAPEAAPAPRSAARTLPAERAAEAPRQLAPESPVLRPQPLPPTQSPAPAKTRAQEEFDMMFRPAAAEAPLQLPSLNH</sequence>
<dbReference type="Gene3D" id="1.20.1600.10">
    <property type="entry name" value="Outer membrane efflux proteins (OEP)"/>
    <property type="match status" value="1"/>
</dbReference>
<keyword evidence="7" id="KW-0732">Signal</keyword>
<dbReference type="GO" id="GO:0009279">
    <property type="term" value="C:cell outer membrane"/>
    <property type="evidence" value="ECO:0007669"/>
    <property type="project" value="UniProtKB-SubCell"/>
</dbReference>
<feature type="region of interest" description="Disordered" evidence="6">
    <location>
        <begin position="681"/>
        <end position="783"/>
    </location>
</feature>
<evidence type="ECO:0000256" key="3">
    <source>
        <dbReference type="ARBA" id="ARBA00022692"/>
    </source>
</evidence>
<feature type="compositionally biased region" description="Pro residues" evidence="6">
    <location>
        <begin position="687"/>
        <end position="700"/>
    </location>
</feature>
<dbReference type="OrthoDB" id="229865at2"/>
<evidence type="ECO:0000256" key="7">
    <source>
        <dbReference type="SAM" id="SignalP"/>
    </source>
</evidence>
<dbReference type="RefSeq" id="WP_146568941.1">
    <property type="nucleotide sequence ID" value="NZ_SIHJ01000007.1"/>
</dbReference>
<evidence type="ECO:0000256" key="5">
    <source>
        <dbReference type="ARBA" id="ARBA00023237"/>
    </source>
</evidence>
<dbReference type="GO" id="GO:0015562">
    <property type="term" value="F:efflux transmembrane transporter activity"/>
    <property type="evidence" value="ECO:0007669"/>
    <property type="project" value="InterPro"/>
</dbReference>
<accession>A0A5C5UT67</accession>
<evidence type="ECO:0000313" key="9">
    <source>
        <dbReference type="Proteomes" id="UP000316714"/>
    </source>
</evidence>
<protein>
    <submittedName>
        <fullName evidence="8">Outer membrane efflux protein</fullName>
    </submittedName>
</protein>
<gene>
    <name evidence="8" type="ORF">KOR34_51380</name>
</gene>
<evidence type="ECO:0000256" key="1">
    <source>
        <dbReference type="ARBA" id="ARBA00004442"/>
    </source>
</evidence>
<keyword evidence="5" id="KW-0998">Cell outer membrane</keyword>
<keyword evidence="9" id="KW-1185">Reference proteome</keyword>
<keyword evidence="2" id="KW-1134">Transmembrane beta strand</keyword>
<feature type="compositionally biased region" description="Pro residues" evidence="6">
    <location>
        <begin position="742"/>
        <end position="751"/>
    </location>
</feature>
<evidence type="ECO:0000313" key="8">
    <source>
        <dbReference type="EMBL" id="TWT29584.1"/>
    </source>
</evidence>
<comment type="caution">
    <text evidence="8">The sequence shown here is derived from an EMBL/GenBank/DDBJ whole genome shotgun (WGS) entry which is preliminary data.</text>
</comment>
<evidence type="ECO:0000256" key="4">
    <source>
        <dbReference type="ARBA" id="ARBA00023136"/>
    </source>
</evidence>
<feature type="signal peptide" evidence="7">
    <location>
        <begin position="1"/>
        <end position="22"/>
    </location>
</feature>
<reference evidence="8 9" key="1">
    <citation type="submission" date="2019-02" db="EMBL/GenBank/DDBJ databases">
        <title>Deep-cultivation of Planctomycetes and their phenomic and genomic characterization uncovers novel biology.</title>
        <authorList>
            <person name="Wiegand S."/>
            <person name="Jogler M."/>
            <person name="Boedeker C."/>
            <person name="Pinto D."/>
            <person name="Vollmers J."/>
            <person name="Rivas-Marin E."/>
            <person name="Kohn T."/>
            <person name="Peeters S.H."/>
            <person name="Heuer A."/>
            <person name="Rast P."/>
            <person name="Oberbeckmann S."/>
            <person name="Bunk B."/>
            <person name="Jeske O."/>
            <person name="Meyerdierks A."/>
            <person name="Storesund J.E."/>
            <person name="Kallscheuer N."/>
            <person name="Luecker S."/>
            <person name="Lage O.M."/>
            <person name="Pohl T."/>
            <person name="Merkel B.J."/>
            <person name="Hornburger P."/>
            <person name="Mueller R.-W."/>
            <person name="Bruemmer F."/>
            <person name="Labrenz M."/>
            <person name="Spormann A.M."/>
            <person name="Op Den Camp H."/>
            <person name="Overmann J."/>
            <person name="Amann R."/>
            <person name="Jetten M.S.M."/>
            <person name="Mascher T."/>
            <person name="Medema M.H."/>
            <person name="Devos D.P."/>
            <person name="Kaster A.-K."/>
            <person name="Ovreas L."/>
            <person name="Rohde M."/>
            <person name="Galperin M.Y."/>
            <person name="Jogler C."/>
        </authorList>
    </citation>
    <scope>NUCLEOTIDE SEQUENCE [LARGE SCALE GENOMIC DNA]</scope>
    <source>
        <strain evidence="8 9">KOR34</strain>
    </source>
</reference>
<keyword evidence="4" id="KW-0472">Membrane</keyword>
<dbReference type="EMBL" id="SIHJ01000007">
    <property type="protein sequence ID" value="TWT29584.1"/>
    <property type="molecule type" value="Genomic_DNA"/>
</dbReference>
<dbReference type="SUPFAM" id="SSF56954">
    <property type="entry name" value="Outer membrane efflux proteins (OEP)"/>
    <property type="match status" value="1"/>
</dbReference>
<feature type="region of interest" description="Disordered" evidence="6">
    <location>
        <begin position="628"/>
        <end position="658"/>
    </location>
</feature>
<comment type="subcellular location">
    <subcellularLocation>
        <location evidence="1">Cell outer membrane</location>
    </subcellularLocation>
</comment>
<keyword evidence="3" id="KW-0812">Transmembrane</keyword>
<dbReference type="GO" id="GO:1990281">
    <property type="term" value="C:efflux pump complex"/>
    <property type="evidence" value="ECO:0007669"/>
    <property type="project" value="TreeGrafter"/>
</dbReference>
<dbReference type="PANTHER" id="PTHR30026">
    <property type="entry name" value="OUTER MEMBRANE PROTEIN TOLC"/>
    <property type="match status" value="1"/>
</dbReference>
<dbReference type="PROSITE" id="PS51257">
    <property type="entry name" value="PROKAR_LIPOPROTEIN"/>
    <property type="match status" value="1"/>
</dbReference>
<dbReference type="PANTHER" id="PTHR30026:SF23">
    <property type="entry name" value="TO APRF-PUTATIVE OUTER MEMBRANE EFFLUX PROTEIN OR SECRETED ALKALINE PHOSPHATASE-RELATED"/>
    <property type="match status" value="1"/>
</dbReference>
<dbReference type="InterPro" id="IPR051906">
    <property type="entry name" value="TolC-like"/>
</dbReference>
<feature type="compositionally biased region" description="Low complexity" evidence="6">
    <location>
        <begin position="701"/>
        <end position="724"/>
    </location>
</feature>
<dbReference type="Proteomes" id="UP000316714">
    <property type="component" value="Unassembled WGS sequence"/>
</dbReference>
<feature type="chain" id="PRO_5022799970" evidence="7">
    <location>
        <begin position="23"/>
        <end position="783"/>
    </location>
</feature>
<dbReference type="AlphaFoldDB" id="A0A5C5UT67"/>
<proteinExistence type="predicted"/>
<name>A0A5C5UT67_9BACT</name>
<evidence type="ECO:0000256" key="2">
    <source>
        <dbReference type="ARBA" id="ARBA00022452"/>
    </source>
</evidence>